<evidence type="ECO:0000313" key="2">
    <source>
        <dbReference type="EMBL" id="KAF2277930.1"/>
    </source>
</evidence>
<dbReference type="PANTHER" id="PTHR24148:SF64">
    <property type="entry name" value="HETEROKARYON INCOMPATIBILITY DOMAIN-CONTAINING PROTEIN"/>
    <property type="match status" value="1"/>
</dbReference>
<gene>
    <name evidence="2" type="ORF">EI97DRAFT_432023</name>
</gene>
<dbReference type="PANTHER" id="PTHR24148">
    <property type="entry name" value="ANKYRIN REPEAT DOMAIN-CONTAINING PROTEIN 39 HOMOLOG-RELATED"/>
    <property type="match status" value="1"/>
</dbReference>
<dbReference type="EMBL" id="ML986489">
    <property type="protein sequence ID" value="KAF2277930.1"/>
    <property type="molecule type" value="Genomic_DNA"/>
</dbReference>
<evidence type="ECO:0000313" key="3">
    <source>
        <dbReference type="Proteomes" id="UP000800097"/>
    </source>
</evidence>
<organism evidence="2 3">
    <name type="scientific">Westerdykella ornata</name>
    <dbReference type="NCBI Taxonomy" id="318751"/>
    <lineage>
        <taxon>Eukaryota</taxon>
        <taxon>Fungi</taxon>
        <taxon>Dikarya</taxon>
        <taxon>Ascomycota</taxon>
        <taxon>Pezizomycotina</taxon>
        <taxon>Dothideomycetes</taxon>
        <taxon>Pleosporomycetidae</taxon>
        <taxon>Pleosporales</taxon>
        <taxon>Sporormiaceae</taxon>
        <taxon>Westerdykella</taxon>
    </lineage>
</organism>
<dbReference type="OrthoDB" id="3946350at2759"/>
<proteinExistence type="predicted"/>
<dbReference type="Pfam" id="PF06985">
    <property type="entry name" value="HET"/>
    <property type="match status" value="1"/>
</dbReference>
<dbReference type="RefSeq" id="XP_033655469.1">
    <property type="nucleotide sequence ID" value="XM_033798072.1"/>
</dbReference>
<name>A0A6A6JMP9_WESOR</name>
<evidence type="ECO:0000259" key="1">
    <source>
        <dbReference type="Pfam" id="PF06985"/>
    </source>
</evidence>
<protein>
    <submittedName>
        <fullName evidence="2">HET-domain-containing protein</fullName>
    </submittedName>
</protein>
<dbReference type="InterPro" id="IPR010730">
    <property type="entry name" value="HET"/>
</dbReference>
<sequence>MASTTISDHLLFQQSVYKPLSPNQTRLLKIHPCNFPVSLLKCDLITATLHEETGAIPLDSTHPLPYEALSYTWGDPAPTEKIQVNDIPFYISKNLYIALKNLRSATKARLLWTDACCINQQDLAEKAQQVEMMFSIYLKASKVVVWLGEASPAASKIFPLIQQVESGLYDFNEAAEDEEARAAAQSFIETTPYFRRTWIRQEVHAASEVQLVCGPYACSFEDFAVVMDDLLAREQDATNLFDPTRDPTEETYRAMMLYIFFKRDCDTYHFPEEEMHNMWFRLIMRSAMYECSMPQDKVYGVLGIVAKMTRSGAEEEYAERIDSTVGFPGVDYTKGVARVYQDFVKHAINGSGNLDALSVFVDRESVGEDLPSWAVDLRRNVPRIVVPLEMFDLSAGEAYGLREQDYQEYGVLRLRGRRLGVIRSTVSPFENGLERRIRGPHEPRLHSCFSTREMWEPEKNGDRGMDEAFQIIQDKCSYNWTTVEPVTTRLYGDADFADFDPTIHQCHALVSKMAKEGDIIVFLCGADVPFVIRRTVDVDEESYSFLGPALLITGTQQRMKKEVFSYSMARTRDMRGEPLEEFILR</sequence>
<keyword evidence="3" id="KW-1185">Reference proteome</keyword>
<accession>A0A6A6JMP9</accession>
<feature type="domain" description="Heterokaryon incompatibility" evidence="1">
    <location>
        <begin position="66"/>
        <end position="202"/>
    </location>
</feature>
<dbReference type="Proteomes" id="UP000800097">
    <property type="component" value="Unassembled WGS sequence"/>
</dbReference>
<dbReference type="InterPro" id="IPR052895">
    <property type="entry name" value="HetReg/Transcr_Mod"/>
</dbReference>
<dbReference type="GeneID" id="54551247"/>
<reference evidence="2" key="1">
    <citation type="journal article" date="2020" name="Stud. Mycol.">
        <title>101 Dothideomycetes genomes: a test case for predicting lifestyles and emergence of pathogens.</title>
        <authorList>
            <person name="Haridas S."/>
            <person name="Albert R."/>
            <person name="Binder M."/>
            <person name="Bloem J."/>
            <person name="Labutti K."/>
            <person name="Salamov A."/>
            <person name="Andreopoulos B."/>
            <person name="Baker S."/>
            <person name="Barry K."/>
            <person name="Bills G."/>
            <person name="Bluhm B."/>
            <person name="Cannon C."/>
            <person name="Castanera R."/>
            <person name="Culley D."/>
            <person name="Daum C."/>
            <person name="Ezra D."/>
            <person name="Gonzalez J."/>
            <person name="Henrissat B."/>
            <person name="Kuo A."/>
            <person name="Liang C."/>
            <person name="Lipzen A."/>
            <person name="Lutzoni F."/>
            <person name="Magnuson J."/>
            <person name="Mondo S."/>
            <person name="Nolan M."/>
            <person name="Ohm R."/>
            <person name="Pangilinan J."/>
            <person name="Park H.-J."/>
            <person name="Ramirez L."/>
            <person name="Alfaro M."/>
            <person name="Sun H."/>
            <person name="Tritt A."/>
            <person name="Yoshinaga Y."/>
            <person name="Zwiers L.-H."/>
            <person name="Turgeon B."/>
            <person name="Goodwin S."/>
            <person name="Spatafora J."/>
            <person name="Crous P."/>
            <person name="Grigoriev I."/>
        </authorList>
    </citation>
    <scope>NUCLEOTIDE SEQUENCE</scope>
    <source>
        <strain evidence="2">CBS 379.55</strain>
    </source>
</reference>
<dbReference type="AlphaFoldDB" id="A0A6A6JMP9"/>